<proteinExistence type="inferred from homology"/>
<evidence type="ECO:0000256" key="2">
    <source>
        <dbReference type="ARBA" id="ARBA00022801"/>
    </source>
</evidence>
<evidence type="ECO:0000256" key="5">
    <source>
        <dbReference type="SAM" id="SignalP"/>
    </source>
</evidence>
<reference evidence="7" key="1">
    <citation type="submission" date="2022-10" db="EMBL/GenBank/DDBJ databases">
        <authorList>
            <person name="Yu W.X."/>
        </authorList>
    </citation>
    <scope>NUCLEOTIDE SEQUENCE</scope>
    <source>
        <strain evidence="7">AAT</strain>
    </source>
</reference>
<feature type="signal peptide" evidence="5">
    <location>
        <begin position="1"/>
        <end position="19"/>
    </location>
</feature>
<dbReference type="InterPro" id="IPR038637">
    <property type="entry name" value="NPCBM_sf"/>
</dbReference>
<dbReference type="Proteomes" id="UP001209229">
    <property type="component" value="Unassembled WGS sequence"/>
</dbReference>
<dbReference type="SUPFAM" id="SSF49785">
    <property type="entry name" value="Galactose-binding domain-like"/>
    <property type="match status" value="2"/>
</dbReference>
<comment type="caution">
    <text evidence="7">The sequence shown here is derived from an EMBL/GenBank/DDBJ whole genome shotgun (WGS) entry which is preliminary data.</text>
</comment>
<name>A0AAE3SFM9_9BACT</name>
<dbReference type="AlphaFoldDB" id="A0AAE3SFM9"/>
<dbReference type="InterPro" id="IPR041233">
    <property type="entry name" value="Melibiase_C"/>
</dbReference>
<evidence type="ECO:0000313" key="7">
    <source>
        <dbReference type="EMBL" id="MCW3787262.1"/>
    </source>
</evidence>
<keyword evidence="8" id="KW-1185">Reference proteome</keyword>
<dbReference type="PROSITE" id="PS51257">
    <property type="entry name" value="PROKAR_LIPOPROTEIN"/>
    <property type="match status" value="1"/>
</dbReference>
<protein>
    <recommendedName>
        <fullName evidence="4">Alpha-galactosidase</fullName>
        <ecNumber evidence="4">3.2.1.22</ecNumber>
    </recommendedName>
    <alternativeName>
        <fullName evidence="4">Melibiase</fullName>
    </alternativeName>
</protein>
<dbReference type="SMART" id="SM00776">
    <property type="entry name" value="NPCBM"/>
    <property type="match status" value="2"/>
</dbReference>
<dbReference type="GO" id="GO:0004557">
    <property type="term" value="F:alpha-galactosidase activity"/>
    <property type="evidence" value="ECO:0007669"/>
    <property type="project" value="UniProtKB-EC"/>
</dbReference>
<dbReference type="Pfam" id="PF17801">
    <property type="entry name" value="Melibiase_C"/>
    <property type="match status" value="1"/>
</dbReference>
<comment type="catalytic activity">
    <reaction evidence="4">
        <text>Hydrolysis of terminal, non-reducing alpha-D-galactose residues in alpha-D-galactosides, including galactose oligosaccharides, galactomannans and galactolipids.</text>
        <dbReference type="EC" id="3.2.1.22"/>
    </reaction>
</comment>
<evidence type="ECO:0000259" key="6">
    <source>
        <dbReference type="SMART" id="SM00776"/>
    </source>
</evidence>
<evidence type="ECO:0000256" key="4">
    <source>
        <dbReference type="RuleBase" id="RU361168"/>
    </source>
</evidence>
<dbReference type="CDD" id="cd14792">
    <property type="entry name" value="GH27"/>
    <property type="match status" value="1"/>
</dbReference>
<sequence length="622" mass="70524">MKKNLVLLALCIIILGACTTSVKKKFDKGEFKQWAQTPPMGWNSWDCYGPTVEEHEVKANTDYMAEHLKEFGWEYIVVDIRWFVENDKAGGYNQTDPIYVIDEYGRYMPAINRFPSASNGEGFKDLADYVHDKGLKFGIHIMRGIPKYAVDNKLPVKGTDGITADQIYSTELQCTWLRDNYTIVADKPGAQEYYNSIFELYASWGVDFIKIDDLSRPYHKGEIELIRNAIDNCGREIVLSTSPGETPITAAEHVSEHANMWRMVDDVWDTWPHVKHLLDVTEKWYPYIAPGTWPDCDMLPLGRISIRGERGKERMSRLTKDEQYTLMTLWTIFRSPLMFGGDLPSNDDFTLSLLTNKEALHVLNKSTNNKLLVSEYNKRIWVADDTESDDKFVAFFGITDQQPIDESLAIYSSETVSYEEGKQQTNLKVKLKGAKKLFLVVTDNGDGSNWDHADWIEPKLIGPKGTLDLTEIPWVRATTGYGTVTKNRTVMGRPLIVNDQEYPVGIGTHANSVIEYDIPEGYDTFTAMGGLDKECISHTEGATVKFQVYTQYPSGSEPVGSVNIDLDFEQLGLKGDYTARDLWAKEDIGDFTDSLSLSVKNHGARLIRLTKNNKYINCKVVI</sequence>
<keyword evidence="3 4" id="KW-0326">Glycosidase</keyword>
<dbReference type="Gene3D" id="3.20.20.70">
    <property type="entry name" value="Aldolase class I"/>
    <property type="match status" value="1"/>
</dbReference>
<dbReference type="InterPro" id="IPR017853">
    <property type="entry name" value="GH"/>
</dbReference>
<evidence type="ECO:0000313" key="8">
    <source>
        <dbReference type="Proteomes" id="UP001209229"/>
    </source>
</evidence>
<keyword evidence="5" id="KW-0732">Signal</keyword>
<dbReference type="EMBL" id="JAPDPJ010000026">
    <property type="protein sequence ID" value="MCW3787262.1"/>
    <property type="molecule type" value="Genomic_DNA"/>
</dbReference>
<accession>A0AAE3SFM9</accession>
<dbReference type="InterPro" id="IPR013785">
    <property type="entry name" value="Aldolase_TIM"/>
</dbReference>
<dbReference type="EC" id="3.2.1.22" evidence="4"/>
<comment type="similarity">
    <text evidence="1 4">Belongs to the glycosyl hydrolase 27 family.</text>
</comment>
<gene>
    <name evidence="7" type="ORF">OM075_12340</name>
</gene>
<evidence type="ECO:0000256" key="1">
    <source>
        <dbReference type="ARBA" id="ARBA00009743"/>
    </source>
</evidence>
<dbReference type="PRINTS" id="PR00740">
    <property type="entry name" value="GLHYDRLASE27"/>
</dbReference>
<dbReference type="PANTHER" id="PTHR11452:SF42">
    <property type="entry name" value="ALPHA-GALACTOSIDASE"/>
    <property type="match status" value="1"/>
</dbReference>
<keyword evidence="4" id="KW-1015">Disulfide bond</keyword>
<dbReference type="SUPFAM" id="SSF51011">
    <property type="entry name" value="Glycosyl hydrolase domain"/>
    <property type="match status" value="1"/>
</dbReference>
<dbReference type="Gene3D" id="2.60.120.1060">
    <property type="entry name" value="NPCBM/NEW2 domain"/>
    <property type="match status" value="2"/>
</dbReference>
<dbReference type="RefSeq" id="WP_301190827.1">
    <property type="nucleotide sequence ID" value="NZ_JAPDPJ010000026.1"/>
</dbReference>
<dbReference type="InterPro" id="IPR002241">
    <property type="entry name" value="Glyco_hydro_27"/>
</dbReference>
<feature type="domain" description="Glycosyl hydrolase family 98 putative carbohydrate-binding module" evidence="6">
    <location>
        <begin position="463"/>
        <end position="590"/>
    </location>
</feature>
<evidence type="ECO:0000256" key="3">
    <source>
        <dbReference type="ARBA" id="ARBA00023295"/>
    </source>
</evidence>
<feature type="domain" description="Glycosyl hydrolase family 98 putative carbohydrate-binding module" evidence="6">
    <location>
        <begin position="344"/>
        <end position="462"/>
    </location>
</feature>
<dbReference type="PANTHER" id="PTHR11452">
    <property type="entry name" value="ALPHA-GALACTOSIDASE/ALPHA-N-ACETYLGALACTOSAMINIDASE"/>
    <property type="match status" value="1"/>
</dbReference>
<organism evidence="7 8">
    <name type="scientific">Plebeiibacterium sediminum</name>
    <dbReference type="NCBI Taxonomy" id="2992112"/>
    <lineage>
        <taxon>Bacteria</taxon>
        <taxon>Pseudomonadati</taxon>
        <taxon>Bacteroidota</taxon>
        <taxon>Bacteroidia</taxon>
        <taxon>Marinilabiliales</taxon>
        <taxon>Marinilabiliaceae</taxon>
        <taxon>Plebeiibacterium</taxon>
    </lineage>
</organism>
<dbReference type="GO" id="GO:0005975">
    <property type="term" value="P:carbohydrate metabolic process"/>
    <property type="evidence" value="ECO:0007669"/>
    <property type="project" value="InterPro"/>
</dbReference>
<dbReference type="InterPro" id="IPR008979">
    <property type="entry name" value="Galactose-bd-like_sf"/>
</dbReference>
<dbReference type="Pfam" id="PF16499">
    <property type="entry name" value="Melibiase_2"/>
    <property type="match status" value="2"/>
</dbReference>
<feature type="chain" id="PRO_5042249506" description="Alpha-galactosidase" evidence="5">
    <location>
        <begin position="20"/>
        <end position="622"/>
    </location>
</feature>
<dbReference type="InterPro" id="IPR013222">
    <property type="entry name" value="Glyco_hyd_98_carb-bd"/>
</dbReference>
<dbReference type="Pfam" id="PF08305">
    <property type="entry name" value="NPCBM"/>
    <property type="match status" value="2"/>
</dbReference>
<keyword evidence="2 4" id="KW-0378">Hydrolase</keyword>
<dbReference type="SUPFAM" id="SSF51445">
    <property type="entry name" value="(Trans)glycosidases"/>
    <property type="match status" value="1"/>
</dbReference>